<keyword evidence="1" id="KW-0813">Transport</keyword>
<keyword evidence="6" id="KW-1185">Reference proteome</keyword>
<sequence>MPLNAWCAPPVSRNAPVHISADRFHFDQKTGIGIYTGHVHVTQNALTIDGERLTVIAPPKGPVERLTMDGAPASFSDVTPKGKPVKGHATHMLYLPGNQEIHLDGQAKLIQERNTFSSARIVYDTKSGVVTAGAPGNRVKATLVPGGQGGAEKSTP</sequence>
<dbReference type="GO" id="GO:0017089">
    <property type="term" value="F:glycolipid transfer activity"/>
    <property type="evidence" value="ECO:0007669"/>
    <property type="project" value="TreeGrafter"/>
</dbReference>
<dbReference type="KEGG" id="aprs:BI364_14730"/>
<dbReference type="GO" id="GO:0030288">
    <property type="term" value="C:outer membrane-bounded periplasmic space"/>
    <property type="evidence" value="ECO:0007669"/>
    <property type="project" value="TreeGrafter"/>
</dbReference>
<dbReference type="InterPro" id="IPR052037">
    <property type="entry name" value="LPS_export_LptA"/>
</dbReference>
<protein>
    <submittedName>
        <fullName evidence="5">Lipopolysaccharide transport periplasmic protein LptA</fullName>
    </submittedName>
</protein>
<evidence type="ECO:0000256" key="3">
    <source>
        <dbReference type="ARBA" id="ARBA00022764"/>
    </source>
</evidence>
<keyword evidence="3" id="KW-0574">Periplasm</keyword>
<evidence type="ECO:0000259" key="4">
    <source>
        <dbReference type="Pfam" id="PF03968"/>
    </source>
</evidence>
<dbReference type="GO" id="GO:0015920">
    <property type="term" value="P:lipopolysaccharide transport"/>
    <property type="evidence" value="ECO:0007669"/>
    <property type="project" value="InterPro"/>
</dbReference>
<evidence type="ECO:0000313" key="6">
    <source>
        <dbReference type="Proteomes" id="UP000095401"/>
    </source>
</evidence>
<dbReference type="InterPro" id="IPR005653">
    <property type="entry name" value="OstA-like_N"/>
</dbReference>
<accession>A0A1D8IRA9</accession>
<dbReference type="Pfam" id="PF03968">
    <property type="entry name" value="LptD_N"/>
    <property type="match status" value="1"/>
</dbReference>
<evidence type="ECO:0000256" key="1">
    <source>
        <dbReference type="ARBA" id="ARBA00022448"/>
    </source>
</evidence>
<dbReference type="PANTHER" id="PTHR36504">
    <property type="entry name" value="LIPOPOLYSACCHARIDE EXPORT SYSTEM PROTEIN LPTA"/>
    <property type="match status" value="1"/>
</dbReference>
<name>A0A1D8IRA9_9GAMM</name>
<organism evidence="5 6">
    <name type="scientific">Acidihalobacter yilgarnensis</name>
    <dbReference type="NCBI Taxonomy" id="2819280"/>
    <lineage>
        <taxon>Bacteria</taxon>
        <taxon>Pseudomonadati</taxon>
        <taxon>Pseudomonadota</taxon>
        <taxon>Gammaproteobacteria</taxon>
        <taxon>Chromatiales</taxon>
        <taxon>Ectothiorhodospiraceae</taxon>
        <taxon>Acidihalobacter</taxon>
    </lineage>
</organism>
<keyword evidence="2" id="KW-0732">Signal</keyword>
<dbReference type="InterPro" id="IPR014340">
    <property type="entry name" value="LptA"/>
</dbReference>
<dbReference type="NCBIfam" id="TIGR03002">
    <property type="entry name" value="outer_YhbN_LptA"/>
    <property type="match status" value="1"/>
</dbReference>
<evidence type="ECO:0000313" key="5">
    <source>
        <dbReference type="EMBL" id="AOU99032.1"/>
    </source>
</evidence>
<dbReference type="GO" id="GO:0001530">
    <property type="term" value="F:lipopolysaccharide binding"/>
    <property type="evidence" value="ECO:0007669"/>
    <property type="project" value="InterPro"/>
</dbReference>
<evidence type="ECO:0000256" key="2">
    <source>
        <dbReference type="ARBA" id="ARBA00022729"/>
    </source>
</evidence>
<dbReference type="Proteomes" id="UP000095401">
    <property type="component" value="Chromosome"/>
</dbReference>
<dbReference type="PANTHER" id="PTHR36504:SF1">
    <property type="entry name" value="LIPOPOLYSACCHARIDE EXPORT SYSTEM PROTEIN LPTA"/>
    <property type="match status" value="1"/>
</dbReference>
<dbReference type="EMBL" id="CP017415">
    <property type="protein sequence ID" value="AOU99032.1"/>
    <property type="molecule type" value="Genomic_DNA"/>
</dbReference>
<dbReference type="GO" id="GO:0009279">
    <property type="term" value="C:cell outer membrane"/>
    <property type="evidence" value="ECO:0007669"/>
    <property type="project" value="TreeGrafter"/>
</dbReference>
<dbReference type="AlphaFoldDB" id="A0A1D8IRA9"/>
<gene>
    <name evidence="5" type="ORF">BI364_14730</name>
</gene>
<proteinExistence type="predicted"/>
<feature type="domain" description="Organic solvent tolerance-like N-terminal" evidence="4">
    <location>
        <begin position="18"/>
        <end position="128"/>
    </location>
</feature>
<dbReference type="Gene3D" id="2.60.450.10">
    <property type="entry name" value="Lipopolysaccharide (LPS) transport protein A like domain"/>
    <property type="match status" value="1"/>
</dbReference>
<reference evidence="6" key="1">
    <citation type="submission" date="2016-09" db="EMBL/GenBank/DDBJ databases">
        <title>Acidihalobacter prosperus F5.</title>
        <authorList>
            <person name="Khaleque H.N."/>
            <person name="Ramsay J.P."/>
            <person name="Kaksonen A.H."/>
            <person name="Boxall N.J."/>
            <person name="Watkin E.L.J."/>
        </authorList>
    </citation>
    <scope>NUCLEOTIDE SEQUENCE [LARGE SCALE GENOMIC DNA]</scope>
    <source>
        <strain evidence="6">F5</strain>
    </source>
</reference>